<protein>
    <submittedName>
        <fullName evidence="2">Uncharacterized protein</fullName>
    </submittedName>
</protein>
<name>A0A0E9UE08_ANGAN</name>
<evidence type="ECO:0000256" key="1">
    <source>
        <dbReference type="SAM" id="MobiDB-lite"/>
    </source>
</evidence>
<accession>A0A0E9UE08</accession>
<proteinExistence type="predicted"/>
<dbReference type="AlphaFoldDB" id="A0A0E9UE08"/>
<reference evidence="2" key="2">
    <citation type="journal article" date="2015" name="Fish Shellfish Immunol.">
        <title>Early steps in the European eel (Anguilla anguilla)-Vibrio vulnificus interaction in the gills: Role of the RtxA13 toxin.</title>
        <authorList>
            <person name="Callol A."/>
            <person name="Pajuelo D."/>
            <person name="Ebbesson L."/>
            <person name="Teles M."/>
            <person name="MacKenzie S."/>
            <person name="Amaro C."/>
        </authorList>
    </citation>
    <scope>NUCLEOTIDE SEQUENCE</scope>
</reference>
<sequence length="23" mass="2568">MKQPPGQYRQAPERGPRALQTGT</sequence>
<dbReference type="EMBL" id="GBXM01044483">
    <property type="protein sequence ID" value="JAH64094.1"/>
    <property type="molecule type" value="Transcribed_RNA"/>
</dbReference>
<reference evidence="2" key="1">
    <citation type="submission" date="2014-11" db="EMBL/GenBank/DDBJ databases">
        <authorList>
            <person name="Amaro Gonzalez C."/>
        </authorList>
    </citation>
    <scope>NUCLEOTIDE SEQUENCE</scope>
</reference>
<organism evidence="2">
    <name type="scientific">Anguilla anguilla</name>
    <name type="common">European freshwater eel</name>
    <name type="synonym">Muraena anguilla</name>
    <dbReference type="NCBI Taxonomy" id="7936"/>
    <lineage>
        <taxon>Eukaryota</taxon>
        <taxon>Metazoa</taxon>
        <taxon>Chordata</taxon>
        <taxon>Craniata</taxon>
        <taxon>Vertebrata</taxon>
        <taxon>Euteleostomi</taxon>
        <taxon>Actinopterygii</taxon>
        <taxon>Neopterygii</taxon>
        <taxon>Teleostei</taxon>
        <taxon>Anguilliformes</taxon>
        <taxon>Anguillidae</taxon>
        <taxon>Anguilla</taxon>
    </lineage>
</organism>
<evidence type="ECO:0000313" key="2">
    <source>
        <dbReference type="EMBL" id="JAH64094.1"/>
    </source>
</evidence>
<feature type="region of interest" description="Disordered" evidence="1">
    <location>
        <begin position="1"/>
        <end position="23"/>
    </location>
</feature>